<proteinExistence type="predicted"/>
<accession>A0A7X0RIK5</accession>
<keyword evidence="4" id="KW-1185">Reference proteome</keyword>
<name>A0A7X0RIK5_9ACTN</name>
<evidence type="ECO:0000256" key="1">
    <source>
        <dbReference type="SAM" id="MobiDB-lite"/>
    </source>
</evidence>
<dbReference type="Proteomes" id="UP000523955">
    <property type="component" value="Unassembled WGS sequence"/>
</dbReference>
<feature type="signal peptide" evidence="2">
    <location>
        <begin position="1"/>
        <end position="31"/>
    </location>
</feature>
<comment type="caution">
    <text evidence="3">The sequence shown here is derived from an EMBL/GenBank/DDBJ whole genome shotgun (WGS) entry which is preliminary data.</text>
</comment>
<evidence type="ECO:0000313" key="3">
    <source>
        <dbReference type="EMBL" id="MBB6628942.1"/>
    </source>
</evidence>
<dbReference type="AlphaFoldDB" id="A0A7X0RIK5"/>
<evidence type="ECO:0000313" key="4">
    <source>
        <dbReference type="Proteomes" id="UP000523955"/>
    </source>
</evidence>
<reference evidence="3 4" key="1">
    <citation type="submission" date="2020-08" db="EMBL/GenBank/DDBJ databases">
        <authorList>
            <person name="Seo M.-J."/>
        </authorList>
    </citation>
    <scope>NUCLEOTIDE SEQUENCE [LARGE SCALE GENOMIC DNA]</scope>
    <source>
        <strain evidence="3 4">KIGAM211</strain>
    </source>
</reference>
<dbReference type="RefSeq" id="WP_185253950.1">
    <property type="nucleotide sequence ID" value="NZ_JACKXE010000001.1"/>
</dbReference>
<gene>
    <name evidence="3" type="ORF">H5V45_16575</name>
</gene>
<keyword evidence="2" id="KW-0732">Signal</keyword>
<evidence type="ECO:0000256" key="2">
    <source>
        <dbReference type="SAM" id="SignalP"/>
    </source>
</evidence>
<dbReference type="EMBL" id="JACKXE010000001">
    <property type="protein sequence ID" value="MBB6628942.1"/>
    <property type="molecule type" value="Genomic_DNA"/>
</dbReference>
<feature type="region of interest" description="Disordered" evidence="1">
    <location>
        <begin position="29"/>
        <end position="97"/>
    </location>
</feature>
<sequence>MQRTHGAAILGIATAAAVTAALVAPIGSATADPSAPNRPAQAKTAPGSDVRTVGPNYNDGKALPATGELKTAVKKGPANRGAQQRAPHDPSVGETRSWLANNDVSGSIYRKDYVLRGLGNHIQVWVAKDTTFPAGDCRNDLGLTDITDAQVNGFVDQFDNNIYPKESASFSVPPSLSGTNNLINGPDGSADYYEVSAAQADDIVVLVDNVRDANYYDPSTPDGQTYIAGFFYSTFNDYTDRNIMTIDAYDWLHRTGATPPDDSADPAYQACAAASGKPNPRLYEGTFAHEYQHLLEHYEDADEASWVNEGLSDYAQTLVGYVDTSLPPTDKDADSHIGCFQGFLPESYGGAENSLTRWGDQGGPEILCDYGAAYSFMMYLSSHYGEDFMSTLHREDANGIKGLNKVLKQFDATKNAKQTLHDWLATMALDSAIDESGTVKGGSKKWLTASQLNSEINWSNPQSYNSEGAPTNGADYVRLGSVDHWLKAKKIKRISFNGAESYTPSKVQWTVDSTPPAATTADTTCGAVEDGTGAAALYSGCGENLDRSIVRAVTVPAGGGTLSFETLFDAEETWDYGFVQVSTDGGKSWTSLATEDTTSEPDPAADPGVVANLPGFTGDSGGWLTEHADLAKYAGKKILVGFRYITDGAVNEGGFFVRNIDVAGTKLPSDSIAGWQTITQVSPVPVNDWTVQILAIGANGKSWIHQLELNKENRGWIQGKALRKAIGSSASTVAVLVTPYDPTEAVTQYGRYHLKVAAPQGAGNRG</sequence>
<feature type="chain" id="PRO_5030998808" evidence="2">
    <location>
        <begin position="32"/>
        <end position="766"/>
    </location>
</feature>
<protein>
    <submittedName>
        <fullName evidence="3">Immune inhibitor A</fullName>
    </submittedName>
</protein>
<organism evidence="3 4">
    <name type="scientific">Nocardioides luti</name>
    <dbReference type="NCBI Taxonomy" id="2761101"/>
    <lineage>
        <taxon>Bacteria</taxon>
        <taxon>Bacillati</taxon>
        <taxon>Actinomycetota</taxon>
        <taxon>Actinomycetes</taxon>
        <taxon>Propionibacteriales</taxon>
        <taxon>Nocardioidaceae</taxon>
        <taxon>Nocardioides</taxon>
    </lineage>
</organism>
<dbReference type="Pfam" id="PF20773">
    <property type="entry name" value="InhA-like_MAM"/>
    <property type="match status" value="1"/>
</dbReference>